<dbReference type="PRINTS" id="PR00704">
    <property type="entry name" value="CALPAIN"/>
</dbReference>
<accession>A0A9Q0Y262</accession>
<protein>
    <recommendedName>
        <fullName evidence="8">Calpain catalytic domain-containing protein</fullName>
    </recommendedName>
</protein>
<dbReference type="PROSITE" id="PS50203">
    <property type="entry name" value="CALPAIN_CAT"/>
    <property type="match status" value="1"/>
</dbReference>
<name>A0A9Q0Y262_9SAUR</name>
<dbReference type="Proteomes" id="UP001142489">
    <property type="component" value="Unassembled WGS sequence"/>
</dbReference>
<dbReference type="PANTHER" id="PTHR10183:SF333">
    <property type="entry name" value="CALPAIN-13"/>
    <property type="match status" value="1"/>
</dbReference>
<dbReference type="Pfam" id="PF00648">
    <property type="entry name" value="Peptidase_C2"/>
    <property type="match status" value="1"/>
</dbReference>
<dbReference type="InterPro" id="IPR000169">
    <property type="entry name" value="Pept_cys_AS"/>
</dbReference>
<evidence type="ECO:0000256" key="6">
    <source>
        <dbReference type="PROSITE-ProRule" id="PRU00239"/>
    </source>
</evidence>
<dbReference type="Gene3D" id="2.60.120.380">
    <property type="match status" value="1"/>
</dbReference>
<keyword evidence="3 6" id="KW-0378">Hydrolase</keyword>
<feature type="active site" evidence="5 6">
    <location>
        <position position="235"/>
    </location>
</feature>
<dbReference type="InterPro" id="IPR022682">
    <property type="entry name" value="Calpain_domain_III"/>
</dbReference>
<feature type="domain" description="Calpain catalytic" evidence="8">
    <location>
        <begin position="62"/>
        <end position="317"/>
    </location>
</feature>
<sequence>MGQLSCKEYRSEMEEDRNIPVDMYSKKTGQNSGKTRSPDSPQNFKNQDFIELRDYYHSHGLLFEDPTFPADISSIGPKVLSEDNLHKIEWIRPTVIQKNPSLFVDGVSRFDIHQGQVGDCWVLAALGSVTRQQRFLERVIPKDQGFKNNYAGIFHFRLRGSYSNLHWGFLAEALVDFTGGVQLSFNLQKHQESLYKILKTASMTDCVMGCNTFGAVQSKNSPANMVLRNGIVQGHAYTIVDATEVPYRKGKKYLIRLWNPYGNTEWQGAWSDSSTEWDHIPRSYKENLYQNRLDGEFWISYEDFKANFSFVFICNDAPTFLDFGEPFSTTWSVDRHTNNWTSQPSLGGYLSRNPQYYIQVKEPEMRSNNVVLTLSQKSAKYAGIGFQIVKVNCFNISYTVSKGRTVRFVEPLQRVRDVSNCYTLSPGTYIIIPAMAPKGRESEFLLQIFLKRPIQNTLRGNSTELDPVMTKDFPMWNQGISYETIFLRYANQTSQLDASQLQRI</sequence>
<dbReference type="Pfam" id="PF01067">
    <property type="entry name" value="Calpain_III"/>
    <property type="match status" value="1"/>
</dbReference>
<comment type="similarity">
    <text evidence="1">Belongs to the peptidase C2 family.</text>
</comment>
<dbReference type="CDD" id="cd00044">
    <property type="entry name" value="CysPc"/>
    <property type="match status" value="1"/>
</dbReference>
<dbReference type="AlphaFoldDB" id="A0A9Q0Y262"/>
<evidence type="ECO:0000256" key="7">
    <source>
        <dbReference type="SAM" id="MobiDB-lite"/>
    </source>
</evidence>
<evidence type="ECO:0000256" key="5">
    <source>
        <dbReference type="PIRSR" id="PIRSR622684-1"/>
    </source>
</evidence>
<feature type="compositionally biased region" description="Basic and acidic residues" evidence="7">
    <location>
        <begin position="7"/>
        <end position="19"/>
    </location>
</feature>
<evidence type="ECO:0000313" key="9">
    <source>
        <dbReference type="EMBL" id="KAJ7340994.1"/>
    </source>
</evidence>
<dbReference type="SUPFAM" id="SSF49758">
    <property type="entry name" value="Calpain large subunit, middle domain (domain III)"/>
    <property type="match status" value="1"/>
</dbReference>
<dbReference type="InterPro" id="IPR001300">
    <property type="entry name" value="Peptidase_C2_calpain_cat"/>
</dbReference>
<dbReference type="InterPro" id="IPR022684">
    <property type="entry name" value="Calpain_cysteine_protease"/>
</dbReference>
<keyword evidence="2 6" id="KW-0645">Protease</keyword>
<evidence type="ECO:0000313" key="10">
    <source>
        <dbReference type="Proteomes" id="UP001142489"/>
    </source>
</evidence>
<feature type="active site" evidence="5 6">
    <location>
        <position position="259"/>
    </location>
</feature>
<dbReference type="SMART" id="SM00230">
    <property type="entry name" value="CysPc"/>
    <property type="match status" value="1"/>
</dbReference>
<feature type="region of interest" description="Disordered" evidence="7">
    <location>
        <begin position="1"/>
        <end position="44"/>
    </location>
</feature>
<proteinExistence type="inferred from homology"/>
<dbReference type="InterPro" id="IPR022683">
    <property type="entry name" value="Calpain_III"/>
</dbReference>
<dbReference type="PANTHER" id="PTHR10183">
    <property type="entry name" value="CALPAIN"/>
    <property type="match status" value="1"/>
</dbReference>
<dbReference type="GO" id="GO:0004198">
    <property type="term" value="F:calcium-dependent cysteine-type endopeptidase activity"/>
    <property type="evidence" value="ECO:0007669"/>
    <property type="project" value="InterPro"/>
</dbReference>
<feature type="compositionally biased region" description="Polar residues" evidence="7">
    <location>
        <begin position="27"/>
        <end position="44"/>
    </location>
</feature>
<dbReference type="Gene3D" id="3.90.70.10">
    <property type="entry name" value="Cysteine proteinases"/>
    <property type="match status" value="1"/>
</dbReference>
<evidence type="ECO:0000256" key="1">
    <source>
        <dbReference type="ARBA" id="ARBA00007623"/>
    </source>
</evidence>
<evidence type="ECO:0000256" key="3">
    <source>
        <dbReference type="ARBA" id="ARBA00022801"/>
    </source>
</evidence>
<comment type="caution">
    <text evidence="9">The sequence shown here is derived from an EMBL/GenBank/DDBJ whole genome shotgun (WGS) entry which is preliminary data.</text>
</comment>
<dbReference type="SUPFAM" id="SSF54001">
    <property type="entry name" value="Cysteine proteinases"/>
    <property type="match status" value="1"/>
</dbReference>
<dbReference type="InterPro" id="IPR036213">
    <property type="entry name" value="Calpain_III_sf"/>
</dbReference>
<dbReference type="InterPro" id="IPR038765">
    <property type="entry name" value="Papain-like_cys_pep_sf"/>
</dbReference>
<reference evidence="9" key="1">
    <citation type="journal article" date="2023" name="DNA Res.">
        <title>Chromosome-level genome assembly of Phrynocephalus forsythii using third-generation DNA sequencing and Hi-C analysis.</title>
        <authorList>
            <person name="Qi Y."/>
            <person name="Zhao W."/>
            <person name="Zhao Y."/>
            <person name="Niu C."/>
            <person name="Cao S."/>
            <person name="Zhang Y."/>
        </authorList>
    </citation>
    <scope>NUCLEOTIDE SEQUENCE</scope>
    <source>
        <tissue evidence="9">Muscle</tissue>
    </source>
</reference>
<dbReference type="EMBL" id="JAPFRF010000002">
    <property type="protein sequence ID" value="KAJ7340994.1"/>
    <property type="molecule type" value="Genomic_DNA"/>
</dbReference>
<keyword evidence="10" id="KW-1185">Reference proteome</keyword>
<evidence type="ECO:0000256" key="4">
    <source>
        <dbReference type="ARBA" id="ARBA00022807"/>
    </source>
</evidence>
<feature type="active site" evidence="5 6">
    <location>
        <position position="120"/>
    </location>
</feature>
<dbReference type="OrthoDB" id="424753at2759"/>
<evidence type="ECO:0000256" key="2">
    <source>
        <dbReference type="ARBA" id="ARBA00022670"/>
    </source>
</evidence>
<feature type="non-terminal residue" evidence="9">
    <location>
        <position position="1"/>
    </location>
</feature>
<dbReference type="PROSITE" id="PS00139">
    <property type="entry name" value="THIOL_PROTEASE_CYS"/>
    <property type="match status" value="1"/>
</dbReference>
<dbReference type="GO" id="GO:0006508">
    <property type="term" value="P:proteolysis"/>
    <property type="evidence" value="ECO:0007669"/>
    <property type="project" value="UniProtKB-KW"/>
</dbReference>
<gene>
    <name evidence="9" type="ORF">JRQ81_004467</name>
</gene>
<organism evidence="9 10">
    <name type="scientific">Phrynocephalus forsythii</name>
    <dbReference type="NCBI Taxonomy" id="171643"/>
    <lineage>
        <taxon>Eukaryota</taxon>
        <taxon>Metazoa</taxon>
        <taxon>Chordata</taxon>
        <taxon>Craniata</taxon>
        <taxon>Vertebrata</taxon>
        <taxon>Euteleostomi</taxon>
        <taxon>Lepidosauria</taxon>
        <taxon>Squamata</taxon>
        <taxon>Bifurcata</taxon>
        <taxon>Unidentata</taxon>
        <taxon>Episquamata</taxon>
        <taxon>Toxicofera</taxon>
        <taxon>Iguania</taxon>
        <taxon>Acrodonta</taxon>
        <taxon>Agamidae</taxon>
        <taxon>Agaminae</taxon>
        <taxon>Phrynocephalus</taxon>
    </lineage>
</organism>
<dbReference type="SMART" id="SM00720">
    <property type="entry name" value="calpain_III"/>
    <property type="match status" value="1"/>
</dbReference>
<dbReference type="GO" id="GO:0005737">
    <property type="term" value="C:cytoplasm"/>
    <property type="evidence" value="ECO:0007669"/>
    <property type="project" value="TreeGrafter"/>
</dbReference>
<keyword evidence="4 6" id="KW-0788">Thiol protease</keyword>
<evidence type="ECO:0000259" key="8">
    <source>
        <dbReference type="PROSITE" id="PS50203"/>
    </source>
</evidence>
<dbReference type="FunFam" id="3.90.70.10:FF:000054">
    <property type="entry name" value="Calpain 14"/>
    <property type="match status" value="1"/>
</dbReference>